<dbReference type="SMART" id="SM00421">
    <property type="entry name" value="HTH_LUXR"/>
    <property type="match status" value="1"/>
</dbReference>
<dbReference type="GO" id="GO:0006355">
    <property type="term" value="P:regulation of DNA-templated transcription"/>
    <property type="evidence" value="ECO:0007669"/>
    <property type="project" value="InterPro"/>
</dbReference>
<reference evidence="2 3" key="1">
    <citation type="submission" date="2018-01" db="EMBL/GenBank/DDBJ databases">
        <title>Complete genome sequences of the type strains of Marinobacter flavimaris and Marinobacter maroccanus.</title>
        <authorList>
            <person name="Palau M."/>
            <person name="Boujida N."/>
            <person name="Manresa A."/>
            <person name="Minana-Galbis D."/>
        </authorList>
    </citation>
    <scope>NUCLEOTIDE SEQUENCE [LARGE SCALE GENOMIC DNA]</scope>
    <source>
        <strain evidence="2 3">N4</strain>
    </source>
</reference>
<evidence type="ECO:0000313" key="2">
    <source>
        <dbReference type="EMBL" id="PPI83041.1"/>
    </source>
</evidence>
<dbReference type="EMBL" id="PSSX01000018">
    <property type="protein sequence ID" value="PPI83041.1"/>
    <property type="molecule type" value="Genomic_DNA"/>
</dbReference>
<dbReference type="PROSITE" id="PS50043">
    <property type="entry name" value="HTH_LUXR_2"/>
    <property type="match status" value="1"/>
</dbReference>
<dbReference type="SUPFAM" id="SSF46894">
    <property type="entry name" value="C-terminal effector domain of the bipartite response regulators"/>
    <property type="match status" value="1"/>
</dbReference>
<name>A0A2S5Z6U5_9GAMM</name>
<proteinExistence type="predicted"/>
<dbReference type="PRINTS" id="PR00038">
    <property type="entry name" value="HTHLUXR"/>
</dbReference>
<dbReference type="AlphaFoldDB" id="A0A2S5Z6U5"/>
<dbReference type="InterPro" id="IPR016032">
    <property type="entry name" value="Sig_transdc_resp-reg_C-effctor"/>
</dbReference>
<dbReference type="InterPro" id="IPR051015">
    <property type="entry name" value="EvgA-like"/>
</dbReference>
<organism evidence="2 3">
    <name type="scientific">Marinobacter maroccanus</name>
    <dbReference type="NCBI Taxonomy" id="2055143"/>
    <lineage>
        <taxon>Bacteria</taxon>
        <taxon>Pseudomonadati</taxon>
        <taxon>Pseudomonadota</taxon>
        <taxon>Gammaproteobacteria</taxon>
        <taxon>Pseudomonadales</taxon>
        <taxon>Marinobacteraceae</taxon>
        <taxon>Marinobacter</taxon>
    </lineage>
</organism>
<accession>A0A2S5Z6U5</accession>
<feature type="domain" description="HTH luxR-type" evidence="1">
    <location>
        <begin position="131"/>
        <end position="196"/>
    </location>
</feature>
<sequence length="200" mass="22226">MSYVNITIIYPYRLLADAFAISINKLPDFYVAHQIEALSELWESVEDTDLILVDSDLLKQSSFRDIVKIKKRFPQAELVVLGIVSAPEVLIARGCAGYIDLHRGFDEAIHLITRVGRGAAGGILSSSKSASVSAMDTLSLRESQTLNLIWDGMTNKEICDFLGVKQQTVSSYVNRLCEKLGVETRNGIFLLSSRLRDKTL</sequence>
<dbReference type="Proteomes" id="UP000239917">
    <property type="component" value="Unassembled WGS sequence"/>
</dbReference>
<dbReference type="CDD" id="cd06170">
    <property type="entry name" value="LuxR_C_like"/>
    <property type="match status" value="1"/>
</dbReference>
<protein>
    <recommendedName>
        <fullName evidence="1">HTH luxR-type domain-containing protein</fullName>
    </recommendedName>
</protein>
<dbReference type="GO" id="GO:0003677">
    <property type="term" value="F:DNA binding"/>
    <property type="evidence" value="ECO:0007669"/>
    <property type="project" value="InterPro"/>
</dbReference>
<gene>
    <name evidence="2" type="ORF">KEHDKFFH_16525</name>
</gene>
<keyword evidence="3" id="KW-1185">Reference proteome</keyword>
<dbReference type="PANTHER" id="PTHR45566">
    <property type="entry name" value="HTH-TYPE TRANSCRIPTIONAL REGULATOR YHJB-RELATED"/>
    <property type="match status" value="1"/>
</dbReference>
<comment type="caution">
    <text evidence="2">The sequence shown here is derived from an EMBL/GenBank/DDBJ whole genome shotgun (WGS) entry which is preliminary data.</text>
</comment>
<dbReference type="InterPro" id="IPR000792">
    <property type="entry name" value="Tscrpt_reg_LuxR_C"/>
</dbReference>
<dbReference type="Gene3D" id="3.40.50.2300">
    <property type="match status" value="1"/>
</dbReference>
<evidence type="ECO:0000313" key="3">
    <source>
        <dbReference type="Proteomes" id="UP000239917"/>
    </source>
</evidence>
<dbReference type="PANTHER" id="PTHR45566:SF1">
    <property type="entry name" value="HTH-TYPE TRANSCRIPTIONAL REGULATOR YHJB-RELATED"/>
    <property type="match status" value="1"/>
</dbReference>
<dbReference type="Pfam" id="PF00196">
    <property type="entry name" value="GerE"/>
    <property type="match status" value="1"/>
</dbReference>
<evidence type="ECO:0000259" key="1">
    <source>
        <dbReference type="PROSITE" id="PS50043"/>
    </source>
</evidence>